<reference evidence="16 17" key="1">
    <citation type="submission" date="2019-02" db="EMBL/GenBank/DDBJ databases">
        <title>Deep-cultivation of Planctomycetes and their phenomic and genomic characterization uncovers novel biology.</title>
        <authorList>
            <person name="Wiegand S."/>
            <person name="Jogler M."/>
            <person name="Boedeker C."/>
            <person name="Pinto D."/>
            <person name="Vollmers J."/>
            <person name="Rivas-Marin E."/>
            <person name="Kohn T."/>
            <person name="Peeters S.H."/>
            <person name="Heuer A."/>
            <person name="Rast P."/>
            <person name="Oberbeckmann S."/>
            <person name="Bunk B."/>
            <person name="Jeske O."/>
            <person name="Meyerdierks A."/>
            <person name="Storesund J.E."/>
            <person name="Kallscheuer N."/>
            <person name="Luecker S."/>
            <person name="Lage O.M."/>
            <person name="Pohl T."/>
            <person name="Merkel B.J."/>
            <person name="Hornburger P."/>
            <person name="Mueller R.-W."/>
            <person name="Bruemmer F."/>
            <person name="Labrenz M."/>
            <person name="Spormann A.M."/>
            <person name="Op Den Camp H."/>
            <person name="Overmann J."/>
            <person name="Amann R."/>
            <person name="Jetten M.S.M."/>
            <person name="Mascher T."/>
            <person name="Medema M.H."/>
            <person name="Devos D.P."/>
            <person name="Kaster A.-K."/>
            <person name="Ovreas L."/>
            <person name="Rohde M."/>
            <person name="Galperin M.Y."/>
            <person name="Jogler C."/>
        </authorList>
    </citation>
    <scope>NUCLEOTIDE SEQUENCE [LARGE SCALE GENOMIC DNA]</scope>
    <source>
        <strain evidence="16 17">Poly59</strain>
    </source>
</reference>
<keyword evidence="9" id="KW-0106">Calcium</keyword>
<dbReference type="InterPro" id="IPR012286">
    <property type="entry name" value="Tetrahaem_cytochrome"/>
</dbReference>
<keyword evidence="17" id="KW-1185">Reference proteome</keyword>
<feature type="domain" description="Tetrahaem cytochrome" evidence="15">
    <location>
        <begin position="51"/>
        <end position="147"/>
    </location>
</feature>
<dbReference type="OrthoDB" id="234670at2"/>
<dbReference type="AlphaFoldDB" id="A0A5C6FCU0"/>
<evidence type="ECO:0000256" key="8">
    <source>
        <dbReference type="ARBA" id="ARBA00022729"/>
    </source>
</evidence>
<dbReference type="Gene3D" id="1.10.1130.10">
    <property type="entry name" value="Flavocytochrome C3, Chain A"/>
    <property type="match status" value="2"/>
</dbReference>
<keyword evidence="10" id="KW-0249">Electron transport</keyword>
<keyword evidence="7" id="KW-0479">Metal-binding</keyword>
<sequence>MQTRWFAGQVSQWWLWSGLNLALIAYFGYAFVAPPSSVKASLLPGETTHGHYQIELDCNACHLAADDPERHSAGNVMTDACNRCHANQLTLVNDTHPAKKFRDPSNADLLEILDAQDCLTCHREHVPEQTVSMGLTLPTDYCWHCHEDIGDARSSHAEMKFDSCATAGCHNYHDNRALYEKFLDVHYGEADHLVSAIVPSRNLKQQWIERHPDKSQLYIADADGPSNEPAGSTIETDWAETAHAAAGVNCGECHNEKKASGETSWNDRVAMSVCEQCHKSEVDSFQTGKHGMRLSIGMSPMLPSLARLPMHAGASHQELNCNACHEGHRFDTRHAAVEACQKCHADSHSLAYADSSHAQLWRSEMAGELPTGSGVSCATCHLPRLTGDDGIWVNHDQNAVLRPSETMAREVCGHCHGLEYALSALADPELAISCYDQPPHIRIRSLQMAHEYFEARRQKSSR</sequence>
<keyword evidence="14" id="KW-0472">Membrane</keyword>
<comment type="cofactor">
    <cofactor evidence="1">
        <name>heme c</name>
        <dbReference type="ChEBI" id="CHEBI:61717"/>
    </cofactor>
</comment>
<comment type="similarity">
    <text evidence="3">Belongs to the cytochrome c-552 family.</text>
</comment>
<protein>
    <recommendedName>
        <fullName evidence="4">nitrite reductase (cytochrome; ammonia-forming)</fullName>
        <ecNumber evidence="4">1.7.2.2</ecNumber>
    </recommendedName>
</protein>
<evidence type="ECO:0000256" key="2">
    <source>
        <dbReference type="ARBA" id="ARBA00004196"/>
    </source>
</evidence>
<comment type="caution">
    <text evidence="16">The sequence shown here is derived from an EMBL/GenBank/DDBJ whole genome shotgun (WGS) entry which is preliminary data.</text>
</comment>
<evidence type="ECO:0000256" key="5">
    <source>
        <dbReference type="ARBA" id="ARBA00022448"/>
    </source>
</evidence>
<dbReference type="GO" id="GO:0042279">
    <property type="term" value="F:nitrite reductase (cytochrome, ammonia-forming) activity"/>
    <property type="evidence" value="ECO:0007669"/>
    <property type="project" value="UniProtKB-EC"/>
</dbReference>
<dbReference type="GO" id="GO:0030288">
    <property type="term" value="C:outer membrane-bounded periplasmic space"/>
    <property type="evidence" value="ECO:0007669"/>
    <property type="project" value="TreeGrafter"/>
</dbReference>
<keyword evidence="14" id="KW-0812">Transmembrane</keyword>
<evidence type="ECO:0000259" key="15">
    <source>
        <dbReference type="Pfam" id="PF14537"/>
    </source>
</evidence>
<name>A0A5C6FCU0_9BACT</name>
<keyword evidence="8" id="KW-0732">Signal</keyword>
<keyword evidence="11" id="KW-0560">Oxidoreductase</keyword>
<feature type="transmembrane region" description="Helical" evidence="14">
    <location>
        <begin position="13"/>
        <end position="32"/>
    </location>
</feature>
<keyword evidence="14" id="KW-1133">Transmembrane helix</keyword>
<comment type="catalytic activity">
    <reaction evidence="13">
        <text>6 Fe(III)-[cytochrome c] + NH4(+) + 2 H2O = 6 Fe(II)-[cytochrome c] + nitrite + 8 H(+)</text>
        <dbReference type="Rhea" id="RHEA:13089"/>
        <dbReference type="Rhea" id="RHEA-COMP:10350"/>
        <dbReference type="Rhea" id="RHEA-COMP:14399"/>
        <dbReference type="ChEBI" id="CHEBI:15377"/>
        <dbReference type="ChEBI" id="CHEBI:15378"/>
        <dbReference type="ChEBI" id="CHEBI:16301"/>
        <dbReference type="ChEBI" id="CHEBI:28938"/>
        <dbReference type="ChEBI" id="CHEBI:29033"/>
        <dbReference type="ChEBI" id="CHEBI:29034"/>
        <dbReference type="EC" id="1.7.2.2"/>
    </reaction>
</comment>
<feature type="domain" description="Tetrahaem cytochrome" evidence="15">
    <location>
        <begin position="242"/>
        <end position="344"/>
    </location>
</feature>
<comment type="subcellular location">
    <subcellularLocation>
        <location evidence="2">Cell envelope</location>
    </subcellularLocation>
</comment>
<dbReference type="SUPFAM" id="SSF48695">
    <property type="entry name" value="Multiheme cytochromes"/>
    <property type="match status" value="1"/>
</dbReference>
<evidence type="ECO:0000256" key="10">
    <source>
        <dbReference type="ARBA" id="ARBA00022982"/>
    </source>
</evidence>
<evidence type="ECO:0000313" key="17">
    <source>
        <dbReference type="Proteomes" id="UP000317977"/>
    </source>
</evidence>
<gene>
    <name evidence="16" type="ORF">Poly59_03660</name>
</gene>
<dbReference type="Proteomes" id="UP000317977">
    <property type="component" value="Unassembled WGS sequence"/>
</dbReference>
<evidence type="ECO:0000256" key="12">
    <source>
        <dbReference type="ARBA" id="ARBA00023004"/>
    </source>
</evidence>
<dbReference type="GO" id="GO:0046872">
    <property type="term" value="F:metal ion binding"/>
    <property type="evidence" value="ECO:0007669"/>
    <property type="project" value="UniProtKB-KW"/>
</dbReference>
<dbReference type="GO" id="GO:0019645">
    <property type="term" value="P:anaerobic electron transport chain"/>
    <property type="evidence" value="ECO:0007669"/>
    <property type="project" value="TreeGrafter"/>
</dbReference>
<dbReference type="RefSeq" id="WP_146532360.1">
    <property type="nucleotide sequence ID" value="NZ_SJPX01000001.1"/>
</dbReference>
<keyword evidence="5" id="KW-0813">Transport</keyword>
<dbReference type="EMBL" id="SJPX01000001">
    <property type="protein sequence ID" value="TWU57459.1"/>
    <property type="molecule type" value="Genomic_DNA"/>
</dbReference>
<evidence type="ECO:0000256" key="9">
    <source>
        <dbReference type="ARBA" id="ARBA00022837"/>
    </source>
</evidence>
<dbReference type="Gene3D" id="3.90.10.10">
    <property type="entry name" value="Cytochrome C3"/>
    <property type="match status" value="1"/>
</dbReference>
<keyword evidence="12" id="KW-0408">Iron</keyword>
<evidence type="ECO:0000256" key="4">
    <source>
        <dbReference type="ARBA" id="ARBA00011887"/>
    </source>
</evidence>
<evidence type="ECO:0000256" key="14">
    <source>
        <dbReference type="SAM" id="Phobius"/>
    </source>
</evidence>
<dbReference type="Pfam" id="PF14537">
    <property type="entry name" value="Cytochrom_c3_2"/>
    <property type="match status" value="2"/>
</dbReference>
<keyword evidence="6" id="KW-0349">Heme</keyword>
<dbReference type="PANTHER" id="PTHR30633:SF0">
    <property type="entry name" value="CYTOCHROME C-552"/>
    <property type="match status" value="1"/>
</dbReference>
<dbReference type="PANTHER" id="PTHR30633">
    <property type="entry name" value="CYTOCHROME C-552 RESPIRATORY NITRITE REDUCTASE"/>
    <property type="match status" value="1"/>
</dbReference>
<dbReference type="InterPro" id="IPR036280">
    <property type="entry name" value="Multihaem_cyt_sf"/>
</dbReference>
<evidence type="ECO:0000256" key="6">
    <source>
        <dbReference type="ARBA" id="ARBA00022617"/>
    </source>
</evidence>
<evidence type="ECO:0000256" key="11">
    <source>
        <dbReference type="ARBA" id="ARBA00023002"/>
    </source>
</evidence>
<dbReference type="InterPro" id="IPR003321">
    <property type="entry name" value="Cyt_c552"/>
</dbReference>
<accession>A0A5C6FCU0</accession>
<dbReference type="GO" id="GO:0020037">
    <property type="term" value="F:heme binding"/>
    <property type="evidence" value="ECO:0007669"/>
    <property type="project" value="TreeGrafter"/>
</dbReference>
<evidence type="ECO:0000313" key="16">
    <source>
        <dbReference type="EMBL" id="TWU57459.1"/>
    </source>
</evidence>
<evidence type="ECO:0000256" key="13">
    <source>
        <dbReference type="ARBA" id="ARBA00049131"/>
    </source>
</evidence>
<organism evidence="16 17">
    <name type="scientific">Rubripirellula reticaptiva</name>
    <dbReference type="NCBI Taxonomy" id="2528013"/>
    <lineage>
        <taxon>Bacteria</taxon>
        <taxon>Pseudomonadati</taxon>
        <taxon>Planctomycetota</taxon>
        <taxon>Planctomycetia</taxon>
        <taxon>Pirellulales</taxon>
        <taxon>Pirellulaceae</taxon>
        <taxon>Rubripirellula</taxon>
    </lineage>
</organism>
<proteinExistence type="inferred from homology"/>
<evidence type="ECO:0000256" key="3">
    <source>
        <dbReference type="ARBA" id="ARBA00009288"/>
    </source>
</evidence>
<evidence type="ECO:0000256" key="1">
    <source>
        <dbReference type="ARBA" id="ARBA00001926"/>
    </source>
</evidence>
<evidence type="ECO:0000256" key="7">
    <source>
        <dbReference type="ARBA" id="ARBA00022723"/>
    </source>
</evidence>
<dbReference type="EC" id="1.7.2.2" evidence="4"/>